<feature type="domain" description="Aspartate/glutamate/uridylate kinase" evidence="12">
    <location>
        <begin position="7"/>
        <end position="213"/>
    </location>
</feature>
<dbReference type="EC" id="2.7.4.22" evidence="11"/>
<comment type="activity regulation">
    <text evidence="11">Allosterically activated by GTP. Inhibited by UTP.</text>
</comment>
<feature type="binding site" evidence="11">
    <location>
        <position position="59"/>
    </location>
    <ligand>
        <name>ATP</name>
        <dbReference type="ChEBI" id="CHEBI:30616"/>
    </ligand>
</feature>
<dbReference type="HAMAP" id="MF_01220_B">
    <property type="entry name" value="PyrH_B"/>
    <property type="match status" value="1"/>
</dbReference>
<dbReference type="FunFam" id="3.40.1160.10:FF:000001">
    <property type="entry name" value="Uridylate kinase"/>
    <property type="match status" value="1"/>
</dbReference>
<comment type="pathway">
    <text evidence="2 11">Pyrimidine metabolism; CTP biosynthesis via de novo pathway; UDP from UMP (UMPK route): step 1/1.</text>
</comment>
<gene>
    <name evidence="11" type="primary">pyrH</name>
    <name evidence="13" type="ORF">SAMN02745248_00067</name>
</gene>
<comment type="similarity">
    <text evidence="3 11">Belongs to the UMP kinase family.</text>
</comment>
<dbReference type="InterPro" id="IPR015963">
    <property type="entry name" value="Uridylate_kinase_bac"/>
</dbReference>
<evidence type="ECO:0000256" key="2">
    <source>
        <dbReference type="ARBA" id="ARBA00004791"/>
    </source>
</evidence>
<evidence type="ECO:0000256" key="6">
    <source>
        <dbReference type="ARBA" id="ARBA00022741"/>
    </source>
</evidence>
<feature type="binding site" evidence="11">
    <location>
        <position position="169"/>
    </location>
    <ligand>
        <name>ATP</name>
        <dbReference type="ChEBI" id="CHEBI:30616"/>
    </ligand>
</feature>
<dbReference type="NCBIfam" id="TIGR02075">
    <property type="entry name" value="pyrH_bact"/>
    <property type="match status" value="1"/>
</dbReference>
<keyword evidence="6 11" id="KW-0547">Nucleotide-binding</keyword>
<feature type="binding site" evidence="11">
    <location>
        <position position="166"/>
    </location>
    <ligand>
        <name>ATP</name>
        <dbReference type="ChEBI" id="CHEBI:30616"/>
    </ligand>
</feature>
<keyword evidence="9 11" id="KW-0665">Pyrimidine biosynthesis</keyword>
<keyword evidence="14" id="KW-1185">Reference proteome</keyword>
<dbReference type="OrthoDB" id="9807458at2"/>
<evidence type="ECO:0000256" key="10">
    <source>
        <dbReference type="ARBA" id="ARBA00047767"/>
    </source>
</evidence>
<dbReference type="PANTHER" id="PTHR42833">
    <property type="entry name" value="URIDYLATE KINASE"/>
    <property type="match status" value="1"/>
</dbReference>
<accession>A0A1M6J6U0</accession>
<protein>
    <recommendedName>
        <fullName evidence="11">Uridylate kinase</fullName>
        <shortName evidence="11">UK</shortName>
        <ecNumber evidence="11">2.7.4.22</ecNumber>
    </recommendedName>
    <alternativeName>
        <fullName evidence="11">Uridine monophosphate kinase</fullName>
        <shortName evidence="11">UMP kinase</shortName>
        <shortName evidence="11">UMPK</shortName>
    </alternativeName>
</protein>
<proteinExistence type="inferred from homology"/>
<dbReference type="AlphaFoldDB" id="A0A1M6J6U0"/>
<evidence type="ECO:0000259" key="12">
    <source>
        <dbReference type="Pfam" id="PF00696"/>
    </source>
</evidence>
<keyword evidence="8 11" id="KW-0067">ATP-binding</keyword>
<dbReference type="GO" id="GO:0033862">
    <property type="term" value="F:UMP kinase activity"/>
    <property type="evidence" value="ECO:0007669"/>
    <property type="project" value="UniProtKB-EC"/>
</dbReference>
<dbReference type="GO" id="GO:0005737">
    <property type="term" value="C:cytoplasm"/>
    <property type="evidence" value="ECO:0007669"/>
    <property type="project" value="UniProtKB-SubCell"/>
</dbReference>
<dbReference type="InterPro" id="IPR001048">
    <property type="entry name" value="Asp/Glu/Uridylate_kinase"/>
</dbReference>
<evidence type="ECO:0000256" key="7">
    <source>
        <dbReference type="ARBA" id="ARBA00022777"/>
    </source>
</evidence>
<feature type="binding site" evidence="11">
    <location>
        <position position="55"/>
    </location>
    <ligand>
        <name>ATP</name>
        <dbReference type="ChEBI" id="CHEBI:30616"/>
    </ligand>
</feature>
<comment type="caution">
    <text evidence="11">Lacks conserved residue(s) required for the propagation of feature annotation.</text>
</comment>
<reference evidence="13 14" key="1">
    <citation type="submission" date="2016-11" db="EMBL/GenBank/DDBJ databases">
        <authorList>
            <person name="Jaros S."/>
            <person name="Januszkiewicz K."/>
            <person name="Wedrychowicz H."/>
        </authorList>
    </citation>
    <scope>NUCLEOTIDE SEQUENCE [LARGE SCALE GENOMIC DNA]</scope>
    <source>
        <strain evidence="13 14">DSM 3090</strain>
    </source>
</reference>
<evidence type="ECO:0000256" key="5">
    <source>
        <dbReference type="ARBA" id="ARBA00022679"/>
    </source>
</evidence>
<evidence type="ECO:0000256" key="1">
    <source>
        <dbReference type="ARBA" id="ARBA00004496"/>
    </source>
</evidence>
<comment type="subcellular location">
    <subcellularLocation>
        <location evidence="1 11">Cytoplasm</location>
    </subcellularLocation>
</comment>
<evidence type="ECO:0000256" key="11">
    <source>
        <dbReference type="HAMAP-Rule" id="MF_01220"/>
    </source>
</evidence>
<keyword evidence="11" id="KW-0021">Allosteric enzyme</keyword>
<sequence>MSTAKYKRIMLKLSGEALAGENGFGFNFDLVKNISAEIKNLVNMGVQCGMVVGGGNFWRGRQGNDMDRATADYMGMMATCINALALQDALEAMGVPTRVQTAIEMKEIAEPYIRRKAMRHLEKGRVVIFAAGIGEPYFSTDTAAALRAAEIEADVILLAKNVDGVYDMDPKKYSNAKKYDKLSYIEILEKGLQVMDTTATSLCMDNNIPIHVFALNKPENIINAVCGDKIGTIVSK</sequence>
<dbReference type="Gene3D" id="3.40.1160.10">
    <property type="entry name" value="Acetylglutamate kinase-like"/>
    <property type="match status" value="1"/>
</dbReference>
<evidence type="ECO:0000256" key="3">
    <source>
        <dbReference type="ARBA" id="ARBA00007614"/>
    </source>
</evidence>
<dbReference type="EMBL" id="FRAD01000003">
    <property type="protein sequence ID" value="SHJ42418.1"/>
    <property type="molecule type" value="Genomic_DNA"/>
</dbReference>
<dbReference type="Pfam" id="PF00696">
    <property type="entry name" value="AA_kinase"/>
    <property type="match status" value="1"/>
</dbReference>
<feature type="binding site" evidence="11">
    <location>
        <begin position="12"/>
        <end position="15"/>
    </location>
    <ligand>
        <name>ATP</name>
        <dbReference type="ChEBI" id="CHEBI:30616"/>
    </ligand>
</feature>
<dbReference type="UniPathway" id="UPA00159">
    <property type="reaction ID" value="UER00275"/>
</dbReference>
<dbReference type="PIRSF" id="PIRSF005650">
    <property type="entry name" value="Uridylate_kin"/>
    <property type="match status" value="1"/>
</dbReference>
<keyword evidence="4 11" id="KW-0963">Cytoplasm</keyword>
<dbReference type="PRINTS" id="PR00474">
    <property type="entry name" value="GLU5KINASE"/>
</dbReference>
<organism evidence="13 14">
    <name type="scientific">Hathewaya proteolytica DSM 3090</name>
    <dbReference type="NCBI Taxonomy" id="1121331"/>
    <lineage>
        <taxon>Bacteria</taxon>
        <taxon>Bacillati</taxon>
        <taxon>Bacillota</taxon>
        <taxon>Clostridia</taxon>
        <taxon>Eubacteriales</taxon>
        <taxon>Clostridiaceae</taxon>
        <taxon>Hathewaya</taxon>
    </lineage>
</organism>
<comment type="catalytic activity">
    <reaction evidence="10 11">
        <text>UMP + ATP = UDP + ADP</text>
        <dbReference type="Rhea" id="RHEA:24400"/>
        <dbReference type="ChEBI" id="CHEBI:30616"/>
        <dbReference type="ChEBI" id="CHEBI:57865"/>
        <dbReference type="ChEBI" id="CHEBI:58223"/>
        <dbReference type="ChEBI" id="CHEBI:456216"/>
        <dbReference type="EC" id="2.7.4.22"/>
    </reaction>
</comment>
<keyword evidence="5 11" id="KW-0808">Transferase</keyword>
<dbReference type="GO" id="GO:0005524">
    <property type="term" value="F:ATP binding"/>
    <property type="evidence" value="ECO:0007669"/>
    <property type="project" value="UniProtKB-KW"/>
</dbReference>
<dbReference type="InterPro" id="IPR011817">
    <property type="entry name" value="Uridylate_kinase"/>
</dbReference>
<evidence type="ECO:0000313" key="14">
    <source>
        <dbReference type="Proteomes" id="UP000183952"/>
    </source>
</evidence>
<evidence type="ECO:0000313" key="13">
    <source>
        <dbReference type="EMBL" id="SHJ42418.1"/>
    </source>
</evidence>
<feature type="region of interest" description="Involved in allosteric activation by GTP" evidence="11">
    <location>
        <begin position="20"/>
        <end position="25"/>
    </location>
</feature>
<dbReference type="InterPro" id="IPR001057">
    <property type="entry name" value="Glu/AcGlu_kinase"/>
</dbReference>
<feature type="binding site" evidence="11">
    <location>
        <position position="72"/>
    </location>
    <ligand>
        <name>UMP</name>
        <dbReference type="ChEBI" id="CHEBI:57865"/>
    </ligand>
</feature>
<dbReference type="STRING" id="1121331.SAMN02745248_00067"/>
<dbReference type="InterPro" id="IPR036393">
    <property type="entry name" value="AceGlu_kinase-like_sf"/>
</dbReference>
<evidence type="ECO:0000256" key="8">
    <source>
        <dbReference type="ARBA" id="ARBA00022840"/>
    </source>
</evidence>
<dbReference type="RefSeq" id="WP_072901046.1">
    <property type="nucleotide sequence ID" value="NZ_FRAD01000003.1"/>
</dbReference>
<dbReference type="SUPFAM" id="SSF53633">
    <property type="entry name" value="Carbamate kinase-like"/>
    <property type="match status" value="1"/>
</dbReference>
<name>A0A1M6J6U0_9CLOT</name>
<evidence type="ECO:0000256" key="9">
    <source>
        <dbReference type="ARBA" id="ARBA00022975"/>
    </source>
</evidence>
<comment type="function">
    <text evidence="11">Catalyzes the reversible phosphorylation of UMP to UDP.</text>
</comment>
<feature type="binding site" evidence="11">
    <location>
        <position position="161"/>
    </location>
    <ligand>
        <name>ATP</name>
        <dbReference type="ChEBI" id="CHEBI:30616"/>
    </ligand>
</feature>
<feature type="binding site" evidence="11">
    <location>
        <begin position="133"/>
        <end position="140"/>
    </location>
    <ligand>
        <name>UMP</name>
        <dbReference type="ChEBI" id="CHEBI:57865"/>
    </ligand>
</feature>
<comment type="subunit">
    <text evidence="11">Homohexamer.</text>
</comment>
<dbReference type="CDD" id="cd04254">
    <property type="entry name" value="AAK_UMPK-PyrH-Ec"/>
    <property type="match status" value="1"/>
</dbReference>
<dbReference type="GO" id="GO:0044210">
    <property type="term" value="P:'de novo' CTP biosynthetic process"/>
    <property type="evidence" value="ECO:0007669"/>
    <property type="project" value="UniProtKB-UniRule"/>
</dbReference>
<feature type="binding site" evidence="11">
    <location>
        <position position="54"/>
    </location>
    <ligand>
        <name>UMP</name>
        <dbReference type="ChEBI" id="CHEBI:57865"/>
    </ligand>
</feature>
<dbReference type="PANTHER" id="PTHR42833:SF4">
    <property type="entry name" value="URIDYLATE KINASE PUMPKIN, CHLOROPLASTIC"/>
    <property type="match status" value="1"/>
</dbReference>
<keyword evidence="7 11" id="KW-0418">Kinase</keyword>
<dbReference type="Proteomes" id="UP000183952">
    <property type="component" value="Unassembled WGS sequence"/>
</dbReference>
<dbReference type="GO" id="GO:0006225">
    <property type="term" value="P:UDP biosynthetic process"/>
    <property type="evidence" value="ECO:0007669"/>
    <property type="project" value="TreeGrafter"/>
</dbReference>
<evidence type="ECO:0000256" key="4">
    <source>
        <dbReference type="ARBA" id="ARBA00022490"/>
    </source>
</evidence>